<dbReference type="Proteomes" id="UP001175211">
    <property type="component" value="Unassembled WGS sequence"/>
</dbReference>
<dbReference type="EMBL" id="JAUEPS010000065">
    <property type="protein sequence ID" value="KAK0442267.1"/>
    <property type="molecule type" value="Genomic_DNA"/>
</dbReference>
<protein>
    <submittedName>
        <fullName evidence="1">Uncharacterized protein</fullName>
    </submittedName>
</protein>
<reference evidence="1" key="1">
    <citation type="submission" date="2023-06" db="EMBL/GenBank/DDBJ databases">
        <authorList>
            <consortium name="Lawrence Berkeley National Laboratory"/>
            <person name="Ahrendt S."/>
            <person name="Sahu N."/>
            <person name="Indic B."/>
            <person name="Wong-Bajracharya J."/>
            <person name="Merenyi Z."/>
            <person name="Ke H.-M."/>
            <person name="Monk M."/>
            <person name="Kocsube S."/>
            <person name="Drula E."/>
            <person name="Lipzen A."/>
            <person name="Balint B."/>
            <person name="Henrissat B."/>
            <person name="Andreopoulos B."/>
            <person name="Martin F.M."/>
            <person name="Harder C.B."/>
            <person name="Rigling D."/>
            <person name="Ford K.L."/>
            <person name="Foster G.D."/>
            <person name="Pangilinan J."/>
            <person name="Papanicolaou A."/>
            <person name="Barry K."/>
            <person name="LaButti K."/>
            <person name="Viragh M."/>
            <person name="Koriabine M."/>
            <person name="Yan M."/>
            <person name="Riley R."/>
            <person name="Champramary S."/>
            <person name="Plett K.L."/>
            <person name="Tsai I.J."/>
            <person name="Slot J."/>
            <person name="Sipos G."/>
            <person name="Plett J."/>
            <person name="Nagy L.G."/>
            <person name="Grigoriev I.V."/>
        </authorList>
    </citation>
    <scope>NUCLEOTIDE SEQUENCE</scope>
    <source>
        <strain evidence="1">CCBAS 213</strain>
    </source>
</reference>
<organism evidence="1 2">
    <name type="scientific">Armillaria tabescens</name>
    <name type="common">Ringless honey mushroom</name>
    <name type="synonym">Agaricus tabescens</name>
    <dbReference type="NCBI Taxonomy" id="1929756"/>
    <lineage>
        <taxon>Eukaryota</taxon>
        <taxon>Fungi</taxon>
        <taxon>Dikarya</taxon>
        <taxon>Basidiomycota</taxon>
        <taxon>Agaricomycotina</taxon>
        <taxon>Agaricomycetes</taxon>
        <taxon>Agaricomycetidae</taxon>
        <taxon>Agaricales</taxon>
        <taxon>Marasmiineae</taxon>
        <taxon>Physalacriaceae</taxon>
        <taxon>Desarmillaria</taxon>
    </lineage>
</organism>
<gene>
    <name evidence="1" type="ORF">EV420DRAFT_1485390</name>
</gene>
<dbReference type="AlphaFoldDB" id="A0AA39JGC3"/>
<proteinExistence type="predicted"/>
<accession>A0AA39JGC3</accession>
<name>A0AA39JGC3_ARMTA</name>
<dbReference type="GeneID" id="85353756"/>
<evidence type="ECO:0000313" key="2">
    <source>
        <dbReference type="Proteomes" id="UP001175211"/>
    </source>
</evidence>
<keyword evidence="2" id="KW-1185">Reference proteome</keyword>
<comment type="caution">
    <text evidence="1">The sequence shown here is derived from an EMBL/GenBank/DDBJ whole genome shotgun (WGS) entry which is preliminary data.</text>
</comment>
<sequence>MPNKNLNEEWRPTMYGNEIEYIVAQPWWQTPPFEKAMTHHASTGATVFRSQAHDKPWCQMKDVFDPYWDAVWVVWDEEEQERTARENASIPALPDPYWDATWEVLNQEEQEKSAREKARILVWKAIYETTPWDLFDWEPKVQWAAHVQADDGTTSQLSKQEAQGKAYRIQHETTRTHPWLNGRPIGMQYQAETPDMDSQPVLDQIAPPPSTFSTDLSDFLLKPEVIRLLDMLTPTLSRLHESGCH</sequence>
<dbReference type="RefSeq" id="XP_060324240.1">
    <property type="nucleotide sequence ID" value="XM_060470208.1"/>
</dbReference>
<evidence type="ECO:0000313" key="1">
    <source>
        <dbReference type="EMBL" id="KAK0442267.1"/>
    </source>
</evidence>